<name>A0ACB8BJ17_9AGAM</name>
<dbReference type="EMBL" id="MU266402">
    <property type="protein sequence ID" value="KAH7925436.1"/>
    <property type="molecule type" value="Genomic_DNA"/>
</dbReference>
<dbReference type="Proteomes" id="UP000790709">
    <property type="component" value="Unassembled WGS sequence"/>
</dbReference>
<gene>
    <name evidence="1" type="ORF">BV22DRAFT_433532</name>
</gene>
<sequence>MSTGEQQADVVSIDPEDTEWVISAISDLKLVSYTSVVGTTILVFDCLLTFDLELRHIWRASWSALKVLYILTRYLPFLGMVPLMYHLIPGLSIDACRILVWFAGLIYTSGMASSELVLMLRTWAVWGRNPKIGLLLLVAFVFACAPLYYTLITYLKSIVYDTSPPPGAPECLVLSSDRPTMTFWCVMMGLEGLVLVLTLIKTTKNYRHNMALSRLIVKDGILYYAVLFTLSLLNVLIIATQPELVDLLMATPLRAIHSVLTARMVLRMREQNRLSMVGGLGPGTNPSLVFAPIAIPTRATQLDERDAIEMDVTSWWAEERRGSWRNEHGAEGSCYKRDDRASLKNSMDRSSISSGMARSDG</sequence>
<evidence type="ECO:0000313" key="2">
    <source>
        <dbReference type="Proteomes" id="UP000790709"/>
    </source>
</evidence>
<keyword evidence="2" id="KW-1185">Reference proteome</keyword>
<reference evidence="1" key="1">
    <citation type="journal article" date="2021" name="New Phytol.">
        <title>Evolutionary innovations through gain and loss of genes in the ectomycorrhizal Boletales.</title>
        <authorList>
            <person name="Wu G."/>
            <person name="Miyauchi S."/>
            <person name="Morin E."/>
            <person name="Kuo A."/>
            <person name="Drula E."/>
            <person name="Varga T."/>
            <person name="Kohler A."/>
            <person name="Feng B."/>
            <person name="Cao Y."/>
            <person name="Lipzen A."/>
            <person name="Daum C."/>
            <person name="Hundley H."/>
            <person name="Pangilinan J."/>
            <person name="Johnson J."/>
            <person name="Barry K."/>
            <person name="LaButti K."/>
            <person name="Ng V."/>
            <person name="Ahrendt S."/>
            <person name="Min B."/>
            <person name="Choi I.G."/>
            <person name="Park H."/>
            <person name="Plett J.M."/>
            <person name="Magnuson J."/>
            <person name="Spatafora J.W."/>
            <person name="Nagy L.G."/>
            <person name="Henrissat B."/>
            <person name="Grigoriev I.V."/>
            <person name="Yang Z.L."/>
            <person name="Xu J."/>
            <person name="Martin F.M."/>
        </authorList>
    </citation>
    <scope>NUCLEOTIDE SEQUENCE</scope>
    <source>
        <strain evidence="1">KUC20120723A-06</strain>
    </source>
</reference>
<organism evidence="1 2">
    <name type="scientific">Leucogyrophana mollusca</name>
    <dbReference type="NCBI Taxonomy" id="85980"/>
    <lineage>
        <taxon>Eukaryota</taxon>
        <taxon>Fungi</taxon>
        <taxon>Dikarya</taxon>
        <taxon>Basidiomycota</taxon>
        <taxon>Agaricomycotina</taxon>
        <taxon>Agaricomycetes</taxon>
        <taxon>Agaricomycetidae</taxon>
        <taxon>Boletales</taxon>
        <taxon>Boletales incertae sedis</taxon>
        <taxon>Leucogyrophana</taxon>
    </lineage>
</organism>
<evidence type="ECO:0000313" key="1">
    <source>
        <dbReference type="EMBL" id="KAH7925436.1"/>
    </source>
</evidence>
<accession>A0ACB8BJ17</accession>
<protein>
    <submittedName>
        <fullName evidence="1">Uncharacterized protein</fullName>
    </submittedName>
</protein>
<proteinExistence type="predicted"/>
<comment type="caution">
    <text evidence="1">The sequence shown here is derived from an EMBL/GenBank/DDBJ whole genome shotgun (WGS) entry which is preliminary data.</text>
</comment>